<dbReference type="GeneID" id="10511145"/>
<dbReference type="Gene3D" id="3.30.40.10">
    <property type="entry name" value="Zinc/RING finger domain, C3HC4 (zinc finger)"/>
    <property type="match status" value="1"/>
</dbReference>
<keyword evidence="3" id="KW-0862">Zinc</keyword>
<dbReference type="SUPFAM" id="SSF57850">
    <property type="entry name" value="RING/U-box"/>
    <property type="match status" value="1"/>
</dbReference>
<dbReference type="AlphaFoldDB" id="F1A623"/>
<dbReference type="InterPro" id="IPR013083">
    <property type="entry name" value="Znf_RING/FYVE/PHD"/>
</dbReference>
<evidence type="ECO:0000256" key="4">
    <source>
        <dbReference type="PROSITE-ProRule" id="PRU00175"/>
    </source>
</evidence>
<feature type="domain" description="RING-type" evidence="6">
    <location>
        <begin position="17"/>
        <end position="64"/>
    </location>
</feature>
<keyword evidence="2 4" id="KW-0863">Zinc-finger</keyword>
<dbReference type="KEGG" id="dpp:DICPUDRAFT_160276"/>
<evidence type="ECO:0000256" key="5">
    <source>
        <dbReference type="SAM" id="MobiDB-lite"/>
    </source>
</evidence>
<dbReference type="EMBL" id="GL871665">
    <property type="protein sequence ID" value="EGC28359.1"/>
    <property type="molecule type" value="Genomic_DNA"/>
</dbReference>
<dbReference type="InterPro" id="IPR019786">
    <property type="entry name" value="Zinc_finger_PHD-type_CS"/>
</dbReference>
<keyword evidence="8" id="KW-1185">Reference proteome</keyword>
<dbReference type="Pfam" id="PF13639">
    <property type="entry name" value="zf-RING_2"/>
    <property type="match status" value="1"/>
</dbReference>
<evidence type="ECO:0000313" key="7">
    <source>
        <dbReference type="EMBL" id="EGC28359.1"/>
    </source>
</evidence>
<feature type="region of interest" description="Disordered" evidence="5">
    <location>
        <begin position="73"/>
        <end position="120"/>
    </location>
</feature>
<dbReference type="InterPro" id="IPR001841">
    <property type="entry name" value="Znf_RING"/>
</dbReference>
<dbReference type="InParanoid" id="F1A623"/>
<dbReference type="OrthoDB" id="8062037at2759"/>
<feature type="non-terminal residue" evidence="7">
    <location>
        <position position="1"/>
    </location>
</feature>
<evidence type="ECO:0000256" key="3">
    <source>
        <dbReference type="ARBA" id="ARBA00022833"/>
    </source>
</evidence>
<dbReference type="Proteomes" id="UP000001064">
    <property type="component" value="Unassembled WGS sequence"/>
</dbReference>
<name>F1A623_DICPU</name>
<proteinExistence type="predicted"/>
<dbReference type="PROSITE" id="PS50089">
    <property type="entry name" value="ZF_RING_2"/>
    <property type="match status" value="1"/>
</dbReference>
<protein>
    <recommendedName>
        <fullName evidence="6">RING-type domain-containing protein</fullName>
    </recommendedName>
</protein>
<evidence type="ECO:0000259" key="6">
    <source>
        <dbReference type="PROSITE" id="PS50089"/>
    </source>
</evidence>
<dbReference type="RefSeq" id="XP_003295117.1">
    <property type="nucleotide sequence ID" value="XM_003295069.1"/>
</dbReference>
<evidence type="ECO:0000313" key="8">
    <source>
        <dbReference type="Proteomes" id="UP000001064"/>
    </source>
</evidence>
<feature type="compositionally biased region" description="Low complexity" evidence="5">
    <location>
        <begin position="88"/>
        <end position="120"/>
    </location>
</feature>
<dbReference type="PROSITE" id="PS01359">
    <property type="entry name" value="ZF_PHD_1"/>
    <property type="match status" value="1"/>
</dbReference>
<evidence type="ECO:0000256" key="1">
    <source>
        <dbReference type="ARBA" id="ARBA00022723"/>
    </source>
</evidence>
<organism evidence="7 8">
    <name type="scientific">Dictyostelium purpureum</name>
    <name type="common">Slime mold</name>
    <dbReference type="NCBI Taxonomy" id="5786"/>
    <lineage>
        <taxon>Eukaryota</taxon>
        <taxon>Amoebozoa</taxon>
        <taxon>Evosea</taxon>
        <taxon>Eumycetozoa</taxon>
        <taxon>Dictyostelia</taxon>
        <taxon>Dictyosteliales</taxon>
        <taxon>Dictyosteliaceae</taxon>
        <taxon>Dictyostelium</taxon>
    </lineage>
</organism>
<evidence type="ECO:0000256" key="2">
    <source>
        <dbReference type="ARBA" id="ARBA00022771"/>
    </source>
</evidence>
<gene>
    <name evidence="7" type="ORF">DICPUDRAFT_160276</name>
</gene>
<keyword evidence="1" id="KW-0479">Metal-binding</keyword>
<dbReference type="VEuPathDB" id="AmoebaDB:DICPUDRAFT_160276"/>
<accession>F1A623</accession>
<sequence length="120" mass="13884">IEIFKNKPPQKEENDTCAICLDDIVEKDSIWVCNLCHGILHHGCVLEWSAKTPSVYQWNCPMCRDEHDHIKPNDPKKYYQKNNPNRYSTSIINSSSSPTSSSNTKSSKFSKFRNSLMFKK</sequence>
<dbReference type="STRING" id="5786.F1A623"/>
<reference evidence="8" key="1">
    <citation type="journal article" date="2011" name="Genome Biol.">
        <title>Comparative genomics of the social amoebae Dictyostelium discoideum and Dictyostelium purpureum.</title>
        <authorList>
            <consortium name="US DOE Joint Genome Institute (JGI-PGF)"/>
            <person name="Sucgang R."/>
            <person name="Kuo A."/>
            <person name="Tian X."/>
            <person name="Salerno W."/>
            <person name="Parikh A."/>
            <person name="Feasley C.L."/>
            <person name="Dalin E."/>
            <person name="Tu H."/>
            <person name="Huang E."/>
            <person name="Barry K."/>
            <person name="Lindquist E."/>
            <person name="Shapiro H."/>
            <person name="Bruce D."/>
            <person name="Schmutz J."/>
            <person name="Salamov A."/>
            <person name="Fey P."/>
            <person name="Gaudet P."/>
            <person name="Anjard C."/>
            <person name="Babu M.M."/>
            <person name="Basu S."/>
            <person name="Bushmanova Y."/>
            <person name="van der Wel H."/>
            <person name="Katoh-Kurasawa M."/>
            <person name="Dinh C."/>
            <person name="Coutinho P.M."/>
            <person name="Saito T."/>
            <person name="Elias M."/>
            <person name="Schaap P."/>
            <person name="Kay R.R."/>
            <person name="Henrissat B."/>
            <person name="Eichinger L."/>
            <person name="Rivero F."/>
            <person name="Putnam N.H."/>
            <person name="West C.M."/>
            <person name="Loomis W.F."/>
            <person name="Chisholm R.L."/>
            <person name="Shaulsky G."/>
            <person name="Strassmann J.E."/>
            <person name="Queller D.C."/>
            <person name="Kuspa A."/>
            <person name="Grigoriev I.V."/>
        </authorList>
    </citation>
    <scope>NUCLEOTIDE SEQUENCE [LARGE SCALE GENOMIC DNA]</scope>
    <source>
        <strain evidence="8">QSDP1</strain>
    </source>
</reference>
<dbReference type="GO" id="GO:0008270">
    <property type="term" value="F:zinc ion binding"/>
    <property type="evidence" value="ECO:0007669"/>
    <property type="project" value="UniProtKB-KW"/>
</dbReference>
<dbReference type="eggNOG" id="ENOG502RIMB">
    <property type="taxonomic scope" value="Eukaryota"/>
</dbReference>